<sequence>MNIQNFFLTIIVVTLVITVITATTAYCQQNARFQVALYFEDAAGNNDSLLIGFDANASNGFDPEFGEIMDDSPMNAVFDVRAVDPDNYSPFSQEPLYQSLVTQSTNGAPDANHCLTGGGAYVFIHAVHQPVRVWWDQSRFLDTICYRGAFLTNQITWELTEVSADDFPGITYCMAETPEGVFELTTEAFNEDPALTRLQIEHEIEGQGMESIYGLSMAVGTAVYLQDPCYWVTKTSDISLVSSISLYPNPCHDFLMLQGQGVEKLKQVLLFNNTGQQLEAHAFEVGRYFNFTHLRGGSYHLFGELNSGAVAYLGQFVKM</sequence>
<dbReference type="OrthoDB" id="1391467at2"/>
<evidence type="ECO:0000313" key="1">
    <source>
        <dbReference type="EMBL" id="KGE88901.1"/>
    </source>
</evidence>
<gene>
    <name evidence="1" type="ORF">IX84_06235</name>
</gene>
<accession>A0A098S9V3</accession>
<organism evidence="1 2">
    <name type="scientific">Phaeodactylibacter xiamenensis</name>
    <dbReference type="NCBI Taxonomy" id="1524460"/>
    <lineage>
        <taxon>Bacteria</taxon>
        <taxon>Pseudomonadati</taxon>
        <taxon>Bacteroidota</taxon>
        <taxon>Saprospiria</taxon>
        <taxon>Saprospirales</taxon>
        <taxon>Haliscomenobacteraceae</taxon>
        <taxon>Phaeodactylibacter</taxon>
    </lineage>
</organism>
<evidence type="ECO:0008006" key="3">
    <source>
        <dbReference type="Google" id="ProtNLM"/>
    </source>
</evidence>
<name>A0A098S9V3_9BACT</name>
<dbReference type="Proteomes" id="UP000029736">
    <property type="component" value="Unassembled WGS sequence"/>
</dbReference>
<reference evidence="1 2" key="1">
    <citation type="journal article" date="2014" name="Int. J. Syst. Evol. Microbiol.">
        <title>Phaeodactylibacter xiamenensis gen. nov., sp. nov., a member of the family Saprospiraceae isolated from the marine alga Phaeodactylum tricornutum.</title>
        <authorList>
            <person name="Chen Z.Jr."/>
            <person name="Lei X."/>
            <person name="Lai Q."/>
            <person name="Li Y."/>
            <person name="Zhang B."/>
            <person name="Zhang J."/>
            <person name="Zhang H."/>
            <person name="Yang L."/>
            <person name="Zheng W."/>
            <person name="Tian Y."/>
            <person name="Yu Z."/>
            <person name="Xu H.Jr."/>
            <person name="Zheng T."/>
        </authorList>
    </citation>
    <scope>NUCLEOTIDE SEQUENCE [LARGE SCALE GENOMIC DNA]</scope>
    <source>
        <strain evidence="1 2">KD52</strain>
    </source>
</reference>
<dbReference type="AlphaFoldDB" id="A0A098S9V3"/>
<comment type="caution">
    <text evidence="1">The sequence shown here is derived from an EMBL/GenBank/DDBJ whole genome shotgun (WGS) entry which is preliminary data.</text>
</comment>
<evidence type="ECO:0000313" key="2">
    <source>
        <dbReference type="Proteomes" id="UP000029736"/>
    </source>
</evidence>
<protein>
    <recommendedName>
        <fullName evidence="3">Secretion system C-terminal sorting domain-containing protein</fullName>
    </recommendedName>
</protein>
<dbReference type="EMBL" id="JPOS01000014">
    <property type="protein sequence ID" value="KGE88901.1"/>
    <property type="molecule type" value="Genomic_DNA"/>
</dbReference>
<dbReference type="RefSeq" id="WP_044217522.1">
    <property type="nucleotide sequence ID" value="NZ_JBKAGJ010000001.1"/>
</dbReference>
<keyword evidence="2" id="KW-1185">Reference proteome</keyword>
<proteinExistence type="predicted"/>